<feature type="compositionally biased region" description="Low complexity" evidence="1">
    <location>
        <begin position="150"/>
        <end position="177"/>
    </location>
</feature>
<feature type="region of interest" description="Disordered" evidence="1">
    <location>
        <begin position="78"/>
        <end position="99"/>
    </location>
</feature>
<feature type="region of interest" description="Disordered" evidence="1">
    <location>
        <begin position="539"/>
        <end position="572"/>
    </location>
</feature>
<protein>
    <submittedName>
        <fullName evidence="2">Uncharacterized protein</fullName>
    </submittedName>
</protein>
<feature type="compositionally biased region" description="Polar residues" evidence="1">
    <location>
        <begin position="303"/>
        <end position="312"/>
    </location>
</feature>
<feature type="region of interest" description="Disordered" evidence="1">
    <location>
        <begin position="141"/>
        <end position="219"/>
    </location>
</feature>
<organism evidence="2 3">
    <name type="scientific">Myxozyma melibiosi</name>
    <dbReference type="NCBI Taxonomy" id="54550"/>
    <lineage>
        <taxon>Eukaryota</taxon>
        <taxon>Fungi</taxon>
        <taxon>Dikarya</taxon>
        <taxon>Ascomycota</taxon>
        <taxon>Saccharomycotina</taxon>
        <taxon>Lipomycetes</taxon>
        <taxon>Lipomycetales</taxon>
        <taxon>Lipomycetaceae</taxon>
        <taxon>Myxozyma</taxon>
    </lineage>
</organism>
<feature type="region of interest" description="Disordered" evidence="1">
    <location>
        <begin position="233"/>
        <end position="428"/>
    </location>
</feature>
<comment type="caution">
    <text evidence="2">The sequence shown here is derived from an EMBL/GenBank/DDBJ whole genome shotgun (WGS) entry which is preliminary data.</text>
</comment>
<feature type="compositionally biased region" description="Low complexity" evidence="1">
    <location>
        <begin position="282"/>
        <end position="302"/>
    </location>
</feature>
<feature type="compositionally biased region" description="Low complexity" evidence="1">
    <location>
        <begin position="410"/>
        <end position="421"/>
    </location>
</feature>
<feature type="compositionally biased region" description="Low complexity" evidence="1">
    <location>
        <begin position="206"/>
        <end position="219"/>
    </location>
</feature>
<gene>
    <name evidence="2" type="ORF">BZA70DRAFT_80287</name>
</gene>
<proteinExistence type="predicted"/>
<sequence>MAPQLFRRKRAPPSAGREAAIAMFGTSAFNYGDDDTLSPEESSALDSDAWLSAYTPPSGSYPTSSKFVAESARQVIESYNPADPLSQPRPQRAQPQDAANPRRFMSLKRMSSTFTLQHGNLSLGELLASAVSIDELRKPSVGRVLSRQPSTTSLAGPSSSTSSSSASSSASASASSSRVAPDLTQPATTADDHHPSDYQQRRHNSEISSSSAQIPSSQSLHFAHQFATPSLRSYQRDSNTNNGFARQPLPQPKPRYFAPELRPTKSVLVGPVQLPPPAVGRPKNSPSPVSSGSFKSNNSTASHQPQRGQIQRTPGVRETLSTRAQSMPLPSSAKEESASSSRSSLESSAQSSSSSSSYVDAPPAAGAKAAAAAAPSSDVATSMSSRTAGSGSEISPASSMIFERQVQQDAASTSAGSSCGAIPTHHHSSNLIPPVLTASCEVLTNEQTDPDQVEVVSVSRSSLHRSNSNASLTSMGSIALSMQPVSPTASVKNYSTPNNYTTNDSNEENMINSNDNSSPTVQHRLSFYSFVDVINSDCSPGLSSSPSSPTVDSSKSTKSVVDSTIEDSSLRTPSSPVVMVTTLGEAIRRKQDEIITSL</sequence>
<name>A0ABR1EZN7_9ASCO</name>
<keyword evidence="3" id="KW-1185">Reference proteome</keyword>
<dbReference type="Proteomes" id="UP001498771">
    <property type="component" value="Unassembled WGS sequence"/>
</dbReference>
<feature type="compositionally biased region" description="Low complexity" evidence="1">
    <location>
        <begin position="338"/>
        <end position="375"/>
    </location>
</feature>
<evidence type="ECO:0000313" key="3">
    <source>
        <dbReference type="Proteomes" id="UP001498771"/>
    </source>
</evidence>
<feature type="compositionally biased region" description="Polar residues" evidence="1">
    <location>
        <begin position="378"/>
        <end position="398"/>
    </location>
</feature>
<feature type="compositionally biased region" description="Basic and acidic residues" evidence="1">
    <location>
        <begin position="190"/>
        <end position="205"/>
    </location>
</feature>
<evidence type="ECO:0000313" key="2">
    <source>
        <dbReference type="EMBL" id="KAK7203056.1"/>
    </source>
</evidence>
<dbReference type="RefSeq" id="XP_064766089.1">
    <property type="nucleotide sequence ID" value="XM_064915420.1"/>
</dbReference>
<dbReference type="EMBL" id="JBBJBU010000013">
    <property type="protein sequence ID" value="KAK7203056.1"/>
    <property type="molecule type" value="Genomic_DNA"/>
</dbReference>
<feature type="region of interest" description="Disordered" evidence="1">
    <location>
        <begin position="488"/>
        <end position="508"/>
    </location>
</feature>
<reference evidence="2 3" key="1">
    <citation type="submission" date="2024-03" db="EMBL/GenBank/DDBJ databases">
        <title>Genome-scale model development and genomic sequencing of the oleaginous clade Lipomyces.</title>
        <authorList>
            <consortium name="Lawrence Berkeley National Laboratory"/>
            <person name="Czajka J.J."/>
            <person name="Han Y."/>
            <person name="Kim J."/>
            <person name="Mondo S.J."/>
            <person name="Hofstad B.A."/>
            <person name="Robles A."/>
            <person name="Haridas S."/>
            <person name="Riley R."/>
            <person name="LaButti K."/>
            <person name="Pangilinan J."/>
            <person name="Andreopoulos W."/>
            <person name="Lipzen A."/>
            <person name="Yan J."/>
            <person name="Wang M."/>
            <person name="Ng V."/>
            <person name="Grigoriev I.V."/>
            <person name="Spatafora J.W."/>
            <person name="Magnuson J.K."/>
            <person name="Baker S.E."/>
            <person name="Pomraning K.R."/>
        </authorList>
    </citation>
    <scope>NUCLEOTIDE SEQUENCE [LARGE SCALE GENOMIC DNA]</scope>
    <source>
        <strain evidence="2 3">Phaff 52-87</strain>
    </source>
</reference>
<feature type="compositionally biased region" description="Polar residues" evidence="1">
    <location>
        <begin position="233"/>
        <end position="244"/>
    </location>
</feature>
<feature type="compositionally biased region" description="Polar residues" evidence="1">
    <location>
        <begin position="319"/>
        <end position="329"/>
    </location>
</feature>
<evidence type="ECO:0000256" key="1">
    <source>
        <dbReference type="SAM" id="MobiDB-lite"/>
    </source>
</evidence>
<accession>A0ABR1EZN7</accession>
<dbReference type="GeneID" id="90040932"/>
<feature type="compositionally biased region" description="Low complexity" evidence="1">
    <location>
        <begin position="539"/>
        <end position="563"/>
    </location>
</feature>
<feature type="compositionally biased region" description="Low complexity" evidence="1">
    <location>
        <begin position="88"/>
        <end position="99"/>
    </location>
</feature>